<feature type="region of interest" description="Disordered" evidence="5">
    <location>
        <begin position="192"/>
        <end position="275"/>
    </location>
</feature>
<dbReference type="GO" id="GO:0000470">
    <property type="term" value="P:maturation of LSU-rRNA"/>
    <property type="evidence" value="ECO:0007669"/>
    <property type="project" value="TreeGrafter"/>
</dbReference>
<evidence type="ECO:0000256" key="4">
    <source>
        <dbReference type="PIRNR" id="PIRNR003352"/>
    </source>
</evidence>
<proteinExistence type="inferred from homology"/>
<dbReference type="Proteomes" id="UP000095280">
    <property type="component" value="Unplaced"/>
</dbReference>
<accession>A0A1I8HDW8</accession>
<dbReference type="GO" id="GO:0000460">
    <property type="term" value="P:maturation of 5.8S rRNA"/>
    <property type="evidence" value="ECO:0007669"/>
    <property type="project" value="TreeGrafter"/>
</dbReference>
<feature type="domain" description="Ribosomal eL28/Mak16" evidence="6">
    <location>
        <begin position="6"/>
        <end position="117"/>
    </location>
</feature>
<evidence type="ECO:0000256" key="2">
    <source>
        <dbReference type="ARBA" id="ARBA00005514"/>
    </source>
</evidence>
<dbReference type="PANTHER" id="PTHR23405:SF4">
    <property type="entry name" value="PROTEIN MAK16 HOMOLOG"/>
    <property type="match status" value="1"/>
</dbReference>
<evidence type="ECO:0000256" key="5">
    <source>
        <dbReference type="SAM" id="MobiDB-lite"/>
    </source>
</evidence>
<organism evidence="7 8">
    <name type="scientific">Macrostomum lignano</name>
    <dbReference type="NCBI Taxonomy" id="282301"/>
    <lineage>
        <taxon>Eukaryota</taxon>
        <taxon>Metazoa</taxon>
        <taxon>Spiralia</taxon>
        <taxon>Lophotrochozoa</taxon>
        <taxon>Platyhelminthes</taxon>
        <taxon>Rhabditophora</taxon>
        <taxon>Macrostomorpha</taxon>
        <taxon>Macrostomida</taxon>
        <taxon>Macrostomidae</taxon>
        <taxon>Macrostomum</taxon>
    </lineage>
</organism>
<evidence type="ECO:0000313" key="8">
    <source>
        <dbReference type="WBParaSite" id="maker-uti_cns_0005475-snap-gene-0.10-mRNA-1"/>
    </source>
</evidence>
<sequence length="275" mass="32484">MNSDDLIWQIINNSFCSFMTKTKTSKFCRNEYNLTGLCNRHSCPLANSQYATVREEDGVIYLYMKVAERAHLPAKMWERVKLHRNYERAIGQIKEKLIYWNNWIRRRVIARFDRLLEVQKRSRRLVLTSETKLVPLSRKVERRERRREDKALVRAGLETAIEKEMLDRLRAANPEEFVNVDRAAYEKALQAVEVEDEEDDEESEEEEEDESESETEYVEDFDESEEEIEDIQEQQEEGEEEEPPVRQKLTLSSRGAAAIAPPRKRAKVTVEYDSD</sequence>
<dbReference type="Gene3D" id="3.30.390.110">
    <property type="match status" value="1"/>
</dbReference>
<evidence type="ECO:0000313" key="7">
    <source>
        <dbReference type="Proteomes" id="UP000095280"/>
    </source>
</evidence>
<protein>
    <recommendedName>
        <fullName evidence="4">Protein MAK16 homolog</fullName>
    </recommendedName>
</protein>
<dbReference type="InterPro" id="IPR006958">
    <property type="entry name" value="Mak16"/>
</dbReference>
<dbReference type="Pfam" id="PF01778">
    <property type="entry name" value="Ribosomal_L28e"/>
    <property type="match status" value="1"/>
</dbReference>
<evidence type="ECO:0000259" key="6">
    <source>
        <dbReference type="Pfam" id="PF01778"/>
    </source>
</evidence>
<dbReference type="Pfam" id="PF04874">
    <property type="entry name" value="Mak16"/>
    <property type="match status" value="1"/>
</dbReference>
<dbReference type="GO" id="GO:0030687">
    <property type="term" value="C:preribosome, large subunit precursor"/>
    <property type="evidence" value="ECO:0007669"/>
    <property type="project" value="TreeGrafter"/>
</dbReference>
<dbReference type="GO" id="GO:0005730">
    <property type="term" value="C:nucleolus"/>
    <property type="evidence" value="ECO:0007669"/>
    <property type="project" value="UniProtKB-UniRule"/>
</dbReference>
<dbReference type="FunFam" id="3.30.390.110:FF:000001">
    <property type="entry name" value="Protein MAK16 homolog"/>
    <property type="match status" value="1"/>
</dbReference>
<feature type="compositionally biased region" description="Acidic residues" evidence="5">
    <location>
        <begin position="193"/>
        <end position="242"/>
    </location>
</feature>
<comment type="similarity">
    <text evidence="2 4">Belongs to the MAK16 family.</text>
</comment>
<reference evidence="8" key="1">
    <citation type="submission" date="2016-11" db="UniProtKB">
        <authorList>
            <consortium name="WormBaseParasite"/>
        </authorList>
    </citation>
    <scope>IDENTIFICATION</scope>
</reference>
<keyword evidence="3 4" id="KW-0539">Nucleus</keyword>
<comment type="subcellular location">
    <subcellularLocation>
        <location evidence="1">Nucleus</location>
    </subcellularLocation>
</comment>
<dbReference type="InterPro" id="IPR029004">
    <property type="entry name" value="Ribosomal_eL28/Mak16"/>
</dbReference>
<dbReference type="PIRSF" id="PIRSF003352">
    <property type="entry name" value="MAK16"/>
    <property type="match status" value="1"/>
</dbReference>
<name>A0A1I8HDW8_9PLAT</name>
<dbReference type="WBParaSite" id="maker-uti_cns_0005475-snap-gene-0.10-mRNA-1">
    <property type="protein sequence ID" value="maker-uti_cns_0005475-snap-gene-0.10-mRNA-1"/>
    <property type="gene ID" value="maker-uti_cns_0005475-snap-gene-0.10"/>
</dbReference>
<evidence type="ECO:0000256" key="3">
    <source>
        <dbReference type="ARBA" id="ARBA00023242"/>
    </source>
</evidence>
<dbReference type="AlphaFoldDB" id="A0A1I8HDW8"/>
<keyword evidence="7" id="KW-1185">Reference proteome</keyword>
<evidence type="ECO:0000256" key="1">
    <source>
        <dbReference type="ARBA" id="ARBA00004123"/>
    </source>
</evidence>
<dbReference type="PANTHER" id="PTHR23405">
    <property type="entry name" value="MAINTENANCE OF KILLER 16 MAK16 PROTEIN-RELATED"/>
    <property type="match status" value="1"/>
</dbReference>